<dbReference type="InterPro" id="IPR047967">
    <property type="entry name" value="PolX_PHP"/>
</dbReference>
<feature type="compositionally biased region" description="Acidic residues" evidence="1">
    <location>
        <begin position="85"/>
        <end position="96"/>
    </location>
</feature>
<comment type="caution">
    <text evidence="3">The sequence shown here is derived from an EMBL/GenBank/DDBJ whole genome shotgun (WGS) entry which is preliminary data.</text>
</comment>
<dbReference type="SMART" id="SM00481">
    <property type="entry name" value="POLIIIAc"/>
    <property type="match status" value="1"/>
</dbReference>
<dbReference type="InterPro" id="IPR050243">
    <property type="entry name" value="PHP_phosphatase"/>
</dbReference>
<dbReference type="Pfam" id="PF02811">
    <property type="entry name" value="PHP"/>
    <property type="match status" value="1"/>
</dbReference>
<dbReference type="RefSeq" id="WP_338180968.1">
    <property type="nucleotide sequence ID" value="NZ_JAEKNQ010000050.1"/>
</dbReference>
<gene>
    <name evidence="3" type="ORF">JF888_12680</name>
</gene>
<dbReference type="InterPro" id="IPR027421">
    <property type="entry name" value="DNA_pol_lamdba_lyase_dom_sf"/>
</dbReference>
<dbReference type="GO" id="GO:0005829">
    <property type="term" value="C:cytosol"/>
    <property type="evidence" value="ECO:0007669"/>
    <property type="project" value="TreeGrafter"/>
</dbReference>
<dbReference type="InterPro" id="IPR004013">
    <property type="entry name" value="PHP_dom"/>
</dbReference>
<dbReference type="GO" id="GO:0042578">
    <property type="term" value="F:phosphoric ester hydrolase activity"/>
    <property type="evidence" value="ECO:0007669"/>
    <property type="project" value="TreeGrafter"/>
</dbReference>
<dbReference type="InterPro" id="IPR010996">
    <property type="entry name" value="HHH_MUS81"/>
</dbReference>
<evidence type="ECO:0000313" key="4">
    <source>
        <dbReference type="Proteomes" id="UP000620075"/>
    </source>
</evidence>
<dbReference type="Gene3D" id="1.10.150.110">
    <property type="entry name" value="DNA polymerase beta, N-terminal domain-like"/>
    <property type="match status" value="1"/>
</dbReference>
<dbReference type="CDD" id="cd07436">
    <property type="entry name" value="PHP_PolX"/>
    <property type="match status" value="1"/>
</dbReference>
<evidence type="ECO:0000259" key="2">
    <source>
        <dbReference type="SMART" id="SM00481"/>
    </source>
</evidence>
<dbReference type="NCBIfam" id="NF005928">
    <property type="entry name" value="PRK07945.1"/>
    <property type="match status" value="1"/>
</dbReference>
<evidence type="ECO:0000313" key="3">
    <source>
        <dbReference type="EMBL" id="MBJ7604029.1"/>
    </source>
</evidence>
<reference evidence="3 4" key="1">
    <citation type="submission" date="2020-10" db="EMBL/GenBank/DDBJ databases">
        <title>Ca. Dormibacterota MAGs.</title>
        <authorList>
            <person name="Montgomery K."/>
        </authorList>
    </citation>
    <scope>NUCLEOTIDE SEQUENCE [LARGE SCALE GENOMIC DNA]</scope>
    <source>
        <strain evidence="3">SC8811_S16_3</strain>
    </source>
</reference>
<dbReference type="GO" id="GO:0008270">
    <property type="term" value="F:zinc ion binding"/>
    <property type="evidence" value="ECO:0007669"/>
    <property type="project" value="TreeGrafter"/>
</dbReference>
<sequence>MRAEEAASQLAEIAYLLREREDHYRARAFSKAAAALLNERPDLDSLRKQNRLDSIPAVGAGIARTLAELVDHGTSPYLTRLREQDSDEPDSDEPASDLDLAGYRGDLHTHSDWSDGKATLVDMAVAAAKRGYEYLAITDHSPRLTIVHGLDAERLLQQRRLIEAVNPELDGLTVLQGCEVDILEDGSLDLPDEALAALDIVIVSPHVKLRQEPAAMTQRILRAVSNPHVNVLGHPTGRRPGTRPGAQYDFAAVFKLAAELGVVMEIDCDPARMDLSVEHAKLALRLGCDFSFDSDAHHPDELVYPELGLWSARRAGIPSERMLNWLPLAQLREVLQRG</sequence>
<organism evidence="3 4">
    <name type="scientific">Candidatus Dormiibacter inghamiae</name>
    <dbReference type="NCBI Taxonomy" id="3127013"/>
    <lineage>
        <taxon>Bacteria</taxon>
        <taxon>Bacillati</taxon>
        <taxon>Candidatus Dormiibacterota</taxon>
        <taxon>Candidatus Dormibacteria</taxon>
        <taxon>Candidatus Dormibacterales</taxon>
        <taxon>Candidatus Dormibacteraceae</taxon>
        <taxon>Candidatus Dormiibacter</taxon>
    </lineage>
</organism>
<dbReference type="PANTHER" id="PTHR36928">
    <property type="entry name" value="PHOSPHATASE YCDX-RELATED"/>
    <property type="match status" value="1"/>
</dbReference>
<evidence type="ECO:0000256" key="1">
    <source>
        <dbReference type="SAM" id="MobiDB-lite"/>
    </source>
</evidence>
<feature type="region of interest" description="Disordered" evidence="1">
    <location>
        <begin position="81"/>
        <end position="101"/>
    </location>
</feature>
<protein>
    <submittedName>
        <fullName evidence="3">PHP domain-containing protein</fullName>
    </submittedName>
</protein>
<dbReference type="InterPro" id="IPR016195">
    <property type="entry name" value="Pol/histidinol_Pase-like"/>
</dbReference>
<accession>A0A934KCN2</accession>
<dbReference type="AlphaFoldDB" id="A0A934KCN2"/>
<dbReference type="Gene3D" id="3.20.20.140">
    <property type="entry name" value="Metal-dependent hydrolases"/>
    <property type="match status" value="1"/>
</dbReference>
<dbReference type="FunFam" id="3.20.20.140:FF:000047">
    <property type="entry name" value="PHP domain-containing protein"/>
    <property type="match status" value="1"/>
</dbReference>
<dbReference type="SUPFAM" id="SSF89550">
    <property type="entry name" value="PHP domain-like"/>
    <property type="match status" value="1"/>
</dbReference>
<dbReference type="Proteomes" id="UP000620075">
    <property type="component" value="Unassembled WGS sequence"/>
</dbReference>
<dbReference type="InterPro" id="IPR003141">
    <property type="entry name" value="Pol/His_phosphatase_N"/>
</dbReference>
<dbReference type="PANTHER" id="PTHR36928:SF1">
    <property type="entry name" value="PHOSPHATASE YCDX-RELATED"/>
    <property type="match status" value="1"/>
</dbReference>
<name>A0A934KCN2_9BACT</name>
<dbReference type="Pfam" id="PF14716">
    <property type="entry name" value="HHH_8"/>
    <property type="match status" value="1"/>
</dbReference>
<dbReference type="SUPFAM" id="SSF47802">
    <property type="entry name" value="DNA polymerase beta, N-terminal domain-like"/>
    <property type="match status" value="1"/>
</dbReference>
<dbReference type="EMBL" id="JAEKNQ010000050">
    <property type="protein sequence ID" value="MBJ7604029.1"/>
    <property type="molecule type" value="Genomic_DNA"/>
</dbReference>
<feature type="domain" description="Polymerase/histidinol phosphatase N-terminal" evidence="2">
    <location>
        <begin position="105"/>
        <end position="184"/>
    </location>
</feature>
<proteinExistence type="predicted"/>